<keyword evidence="1" id="KW-0732">Signal</keyword>
<comment type="caution">
    <text evidence="2">The sequence shown here is derived from an EMBL/GenBank/DDBJ whole genome shotgun (WGS) entry which is preliminary data.</text>
</comment>
<organism evidence="2 3">
    <name type="scientific">Pontixanthobacter gangjinensis</name>
    <dbReference type="NCBI Taxonomy" id="1028742"/>
    <lineage>
        <taxon>Bacteria</taxon>
        <taxon>Pseudomonadati</taxon>
        <taxon>Pseudomonadota</taxon>
        <taxon>Alphaproteobacteria</taxon>
        <taxon>Sphingomonadales</taxon>
        <taxon>Erythrobacteraceae</taxon>
        <taxon>Pontixanthobacter</taxon>
    </lineage>
</organism>
<feature type="chain" id="PRO_5026286540" description="Secreted protein" evidence="1">
    <location>
        <begin position="35"/>
        <end position="247"/>
    </location>
</feature>
<dbReference type="RefSeq" id="WP_160597404.1">
    <property type="nucleotide sequence ID" value="NZ_WTYS01000001.1"/>
</dbReference>
<name>A0A6I4SKJ3_9SPHN</name>
<evidence type="ECO:0000313" key="2">
    <source>
        <dbReference type="EMBL" id="MXO56174.1"/>
    </source>
</evidence>
<feature type="signal peptide" evidence="1">
    <location>
        <begin position="1"/>
        <end position="34"/>
    </location>
</feature>
<evidence type="ECO:0000256" key="1">
    <source>
        <dbReference type="SAM" id="SignalP"/>
    </source>
</evidence>
<accession>A0A6I4SKJ3</accession>
<evidence type="ECO:0000313" key="3">
    <source>
        <dbReference type="Proteomes" id="UP000468943"/>
    </source>
</evidence>
<dbReference type="AlphaFoldDB" id="A0A6I4SKJ3"/>
<protein>
    <recommendedName>
        <fullName evidence="4">Secreted protein</fullName>
    </recommendedName>
</protein>
<sequence>MFSGKSIMPIKSAMKSGALACAAIAMAASAAANAGVVIKSSGPSASQYPVGKKIDDSGRITLKAGDSVTIMANGGTREIRGAGTHRVAERGVSKRSTFAALTKQRSNSRVRTGAARTGTGPLSSVRSNLWYVDVTESGPVCVADFSAVRMWRPERELEATYVVANSNSAEHLHVTFAEKTMIADWDAARMPLSENSPYTISGPGNVEPVTITFAALDAVPDNPEDLATALIEKGCTSQLELLATKMM</sequence>
<dbReference type="OrthoDB" id="8060097at2"/>
<keyword evidence="3" id="KW-1185">Reference proteome</keyword>
<proteinExistence type="predicted"/>
<dbReference type="Proteomes" id="UP000468943">
    <property type="component" value="Unassembled WGS sequence"/>
</dbReference>
<gene>
    <name evidence="2" type="ORF">GRI36_04695</name>
</gene>
<evidence type="ECO:0008006" key="4">
    <source>
        <dbReference type="Google" id="ProtNLM"/>
    </source>
</evidence>
<dbReference type="EMBL" id="WTYS01000001">
    <property type="protein sequence ID" value="MXO56174.1"/>
    <property type="molecule type" value="Genomic_DNA"/>
</dbReference>
<reference evidence="2 3" key="1">
    <citation type="submission" date="2019-12" db="EMBL/GenBank/DDBJ databases">
        <title>Genomic-based taxomic classification of the family Erythrobacteraceae.</title>
        <authorList>
            <person name="Xu L."/>
        </authorList>
    </citation>
    <scope>NUCLEOTIDE SEQUENCE [LARGE SCALE GENOMIC DNA]</scope>
    <source>
        <strain evidence="2 3">JCM 17802</strain>
    </source>
</reference>